<dbReference type="EnsemblBacteria" id="ABQ86216">
    <property type="protein sequence ID" value="ABQ86216"/>
    <property type="gene ID" value="Msm_0011"/>
</dbReference>
<proteinExistence type="predicted"/>
<dbReference type="BioCyc" id="MSMI420247:GHWZ-11-MONOMER"/>
<feature type="transmembrane region" description="Helical" evidence="1">
    <location>
        <begin position="40"/>
        <end position="67"/>
    </location>
</feature>
<evidence type="ECO:0000313" key="2">
    <source>
        <dbReference type="EMBL" id="ABQ86216.1"/>
    </source>
</evidence>
<evidence type="ECO:0000256" key="1">
    <source>
        <dbReference type="SAM" id="Phobius"/>
    </source>
</evidence>
<keyword evidence="1" id="KW-1133">Transmembrane helix</keyword>
<accession>A5UP88</accession>
<organism evidence="2 3">
    <name type="scientific">Methanobrevibacter smithii (strain ATCC 35061 / DSM 861 / OCM 144 / PS)</name>
    <dbReference type="NCBI Taxonomy" id="420247"/>
    <lineage>
        <taxon>Archaea</taxon>
        <taxon>Methanobacteriati</taxon>
        <taxon>Methanobacteriota</taxon>
        <taxon>Methanomada group</taxon>
        <taxon>Methanobacteria</taxon>
        <taxon>Methanobacteriales</taxon>
        <taxon>Methanobacteriaceae</taxon>
        <taxon>Methanobrevibacter</taxon>
    </lineage>
</organism>
<dbReference type="RefSeq" id="WP_011953618.1">
    <property type="nucleotide sequence ID" value="NC_009515.1"/>
</dbReference>
<dbReference type="PATRIC" id="fig|420247.28.peg.11"/>
<reference evidence="2 3" key="1">
    <citation type="journal article" date="2007" name="Proc. Natl. Acad. Sci. U.S.A.">
        <title>Genomic and metabolic adaptations of Methanobrevibacter smithii to the human gut.</title>
        <authorList>
            <person name="Samuel B.S."/>
            <person name="Hansen E.E."/>
            <person name="Manchester J.K."/>
            <person name="Coutinho P.M."/>
            <person name="Henrissat B."/>
            <person name="Fulton R."/>
            <person name="Latreille P."/>
            <person name="Kim K."/>
            <person name="Wilson R.K."/>
            <person name="Gordon J.I."/>
        </authorList>
    </citation>
    <scope>NUCLEOTIDE SEQUENCE [LARGE SCALE GENOMIC DNA]</scope>
    <source>
        <strain evidence="3">ATCC 35061 / DSM 861 / OCM 144 / PS</strain>
    </source>
</reference>
<gene>
    <name evidence="2" type="ordered locus">Msm_0011</name>
</gene>
<sequence length="169" mass="19035">MICFAVFLEIGIKYIFFACFIFAFIVNGRDYKNETSKKEFIIGNSVSSVVGAAILFAIIFGASGFLLDTLHDAKFNEEIDEIGYHNNTVTVDEFTQFGPDFSKAYWIVGDDGRKYTISEGMYNKLNAEYNNSVAGHKLNIFFNVKKTARRGHINYMADNITTDSGIIIK</sequence>
<dbReference type="Proteomes" id="UP000001992">
    <property type="component" value="Chromosome"/>
</dbReference>
<dbReference type="KEGG" id="msi:Msm_0011"/>
<keyword evidence="3" id="KW-1185">Reference proteome</keyword>
<evidence type="ECO:0000313" key="3">
    <source>
        <dbReference type="Proteomes" id="UP000001992"/>
    </source>
</evidence>
<feature type="transmembrane region" description="Helical" evidence="1">
    <location>
        <begin position="6"/>
        <end position="28"/>
    </location>
</feature>
<protein>
    <submittedName>
        <fullName evidence="2">Uncharacterized protein</fullName>
    </submittedName>
</protein>
<dbReference type="AlphaFoldDB" id="A5UP88"/>
<keyword evidence="1" id="KW-0472">Membrane</keyword>
<name>A5UP88_METS3</name>
<keyword evidence="1" id="KW-0812">Transmembrane</keyword>
<dbReference type="EMBL" id="CP000678">
    <property type="protein sequence ID" value="ABQ86216.1"/>
    <property type="molecule type" value="Genomic_DNA"/>
</dbReference>
<dbReference type="HOGENOM" id="CLU_1574980_0_0_2"/>
<dbReference type="GeneID" id="78816637"/>